<dbReference type="PANTHER" id="PTHR12935:SF0">
    <property type="entry name" value="GAMMA-GLUTAMYLCYCLOTRANSFERASE"/>
    <property type="match status" value="1"/>
</dbReference>
<accession>A0A8J7W363</accession>
<dbReference type="InterPro" id="IPR017939">
    <property type="entry name" value="G-Glutamylcylcotransferase"/>
</dbReference>
<sequence length="167" mass="19129">MKPETLYIAYGSNLNLPQMAFRCPTAKVVGASEIKDYELLFRGGRKSSVATVEPLKGSSVPVLLWKLKERDLQALDRYEGFPSFYRKEILPVELKGKMIPAMVYIMNDGHPFGSPSDYYLDTIMEGYKAAGFDTEFLEQAVEKSIRLAKEQQEREPDQGTLFDMKWW</sequence>
<dbReference type="InterPro" id="IPR013024">
    <property type="entry name" value="GGCT-like"/>
</dbReference>
<comment type="caution">
    <text evidence="5">The sequence shown here is derived from an EMBL/GenBank/DDBJ whole genome shotgun (WGS) entry which is preliminary data.</text>
</comment>
<proteinExistence type="predicted"/>
<dbReference type="GO" id="GO:0003839">
    <property type="term" value="F:gamma-glutamylcyclotransferase activity"/>
    <property type="evidence" value="ECO:0007669"/>
    <property type="project" value="InterPro"/>
</dbReference>
<dbReference type="EMBL" id="JAGSND010000020">
    <property type="protein sequence ID" value="MBR0600044.1"/>
    <property type="molecule type" value="Genomic_DNA"/>
</dbReference>
<name>A0A8J7W363_9FIRM</name>
<dbReference type="Gene3D" id="3.10.490.10">
    <property type="entry name" value="Gamma-glutamyl cyclotransferase-like"/>
    <property type="match status" value="1"/>
</dbReference>
<organism evidence="5 6">
    <name type="scientific">Sinanaerobacter chloroacetimidivorans</name>
    <dbReference type="NCBI Taxonomy" id="2818044"/>
    <lineage>
        <taxon>Bacteria</taxon>
        <taxon>Bacillati</taxon>
        <taxon>Bacillota</taxon>
        <taxon>Clostridia</taxon>
        <taxon>Peptostreptococcales</taxon>
        <taxon>Anaerovoracaceae</taxon>
        <taxon>Sinanaerobacter</taxon>
    </lineage>
</organism>
<dbReference type="Proteomes" id="UP000675664">
    <property type="component" value="Unassembled WGS sequence"/>
</dbReference>
<gene>
    <name evidence="5" type="ORF">KCX82_19345</name>
</gene>
<dbReference type="SUPFAM" id="SSF110857">
    <property type="entry name" value="Gamma-glutamyl cyclotransferase-like"/>
    <property type="match status" value="1"/>
</dbReference>
<reference evidence="5" key="1">
    <citation type="submission" date="2021-04" db="EMBL/GenBank/DDBJ databases">
        <title>Sinoanaerobacter chloroacetimidivorans sp. nov., an obligate anaerobic bacterium isolated from anaerobic sludge.</title>
        <authorList>
            <person name="Bao Y."/>
        </authorList>
    </citation>
    <scope>NUCLEOTIDE SEQUENCE</scope>
    <source>
        <strain evidence="5">BAD-6</strain>
    </source>
</reference>
<evidence type="ECO:0000256" key="3">
    <source>
        <dbReference type="PIRSR" id="PIRSR617939-2"/>
    </source>
</evidence>
<dbReference type="CDD" id="cd06661">
    <property type="entry name" value="GGCT_like"/>
    <property type="match status" value="1"/>
</dbReference>
<feature type="active site" description="Proton acceptor" evidence="2">
    <location>
        <position position="79"/>
    </location>
</feature>
<evidence type="ECO:0000256" key="2">
    <source>
        <dbReference type="PIRSR" id="PIRSR617939-1"/>
    </source>
</evidence>
<evidence type="ECO:0000313" key="6">
    <source>
        <dbReference type="Proteomes" id="UP000675664"/>
    </source>
</evidence>
<evidence type="ECO:0000256" key="1">
    <source>
        <dbReference type="ARBA" id="ARBA00023239"/>
    </source>
</evidence>
<dbReference type="PANTHER" id="PTHR12935">
    <property type="entry name" value="GAMMA-GLUTAMYLCYCLOTRANSFERASE"/>
    <property type="match status" value="1"/>
</dbReference>
<reference evidence="5" key="2">
    <citation type="submission" date="2021-04" db="EMBL/GenBank/DDBJ databases">
        <authorList>
            <person name="Liu J."/>
        </authorList>
    </citation>
    <scope>NUCLEOTIDE SEQUENCE</scope>
    <source>
        <strain evidence="5">BAD-6</strain>
    </source>
</reference>
<keyword evidence="1" id="KW-0456">Lyase</keyword>
<evidence type="ECO:0000259" key="4">
    <source>
        <dbReference type="Pfam" id="PF06094"/>
    </source>
</evidence>
<protein>
    <submittedName>
        <fullName evidence="5">Gamma-glutamylcyclotransferase</fullName>
    </submittedName>
</protein>
<dbReference type="Pfam" id="PF06094">
    <property type="entry name" value="GGACT"/>
    <property type="match status" value="1"/>
</dbReference>
<evidence type="ECO:0000313" key="5">
    <source>
        <dbReference type="EMBL" id="MBR0600044.1"/>
    </source>
</evidence>
<dbReference type="InterPro" id="IPR009288">
    <property type="entry name" value="AIG2-like_dom"/>
</dbReference>
<keyword evidence="6" id="KW-1185">Reference proteome</keyword>
<feature type="binding site" evidence="3">
    <location>
        <begin position="7"/>
        <end position="12"/>
    </location>
    <ligand>
        <name>substrate</name>
    </ligand>
</feature>
<dbReference type="InterPro" id="IPR036568">
    <property type="entry name" value="GGCT-like_sf"/>
</dbReference>
<dbReference type="AlphaFoldDB" id="A0A8J7W363"/>
<feature type="binding site" evidence="3">
    <location>
        <position position="119"/>
    </location>
    <ligand>
        <name>substrate</name>
    </ligand>
</feature>
<dbReference type="RefSeq" id="WP_227020164.1">
    <property type="nucleotide sequence ID" value="NZ_JAGSND010000020.1"/>
</dbReference>
<feature type="domain" description="Gamma-glutamylcyclotransferase AIG2-like" evidence="4">
    <location>
        <begin position="8"/>
        <end position="108"/>
    </location>
</feature>